<evidence type="ECO:0000256" key="1">
    <source>
        <dbReference type="SAM" id="MobiDB-lite"/>
    </source>
</evidence>
<reference evidence="2 3" key="1">
    <citation type="journal article" date="2019" name="Nat. Ecol. Evol.">
        <title>Megaphylogeny resolves global patterns of mushroom evolution.</title>
        <authorList>
            <person name="Varga T."/>
            <person name="Krizsan K."/>
            <person name="Foldi C."/>
            <person name="Dima B."/>
            <person name="Sanchez-Garcia M."/>
            <person name="Sanchez-Ramirez S."/>
            <person name="Szollosi G.J."/>
            <person name="Szarkandi J.G."/>
            <person name="Papp V."/>
            <person name="Albert L."/>
            <person name="Andreopoulos W."/>
            <person name="Angelini C."/>
            <person name="Antonin V."/>
            <person name="Barry K.W."/>
            <person name="Bougher N.L."/>
            <person name="Buchanan P."/>
            <person name="Buyck B."/>
            <person name="Bense V."/>
            <person name="Catcheside P."/>
            <person name="Chovatia M."/>
            <person name="Cooper J."/>
            <person name="Damon W."/>
            <person name="Desjardin D."/>
            <person name="Finy P."/>
            <person name="Geml J."/>
            <person name="Haridas S."/>
            <person name="Hughes K."/>
            <person name="Justo A."/>
            <person name="Karasinski D."/>
            <person name="Kautmanova I."/>
            <person name="Kiss B."/>
            <person name="Kocsube S."/>
            <person name="Kotiranta H."/>
            <person name="LaButti K.M."/>
            <person name="Lechner B.E."/>
            <person name="Liimatainen K."/>
            <person name="Lipzen A."/>
            <person name="Lukacs Z."/>
            <person name="Mihaltcheva S."/>
            <person name="Morgado L.N."/>
            <person name="Niskanen T."/>
            <person name="Noordeloos M.E."/>
            <person name="Ohm R.A."/>
            <person name="Ortiz-Santana B."/>
            <person name="Ovrebo C."/>
            <person name="Racz N."/>
            <person name="Riley R."/>
            <person name="Savchenko A."/>
            <person name="Shiryaev A."/>
            <person name="Soop K."/>
            <person name="Spirin V."/>
            <person name="Szebenyi C."/>
            <person name="Tomsovsky M."/>
            <person name="Tulloss R.E."/>
            <person name="Uehling J."/>
            <person name="Grigoriev I.V."/>
            <person name="Vagvolgyi C."/>
            <person name="Papp T."/>
            <person name="Martin F.M."/>
            <person name="Miettinen O."/>
            <person name="Hibbett D.S."/>
            <person name="Nagy L.G."/>
        </authorList>
    </citation>
    <scope>NUCLEOTIDE SEQUENCE [LARGE SCALE GENOMIC DNA]</scope>
    <source>
        <strain evidence="2 3">CBS 121175</strain>
    </source>
</reference>
<accession>A0A5C3L0U6</accession>
<proteinExistence type="predicted"/>
<feature type="region of interest" description="Disordered" evidence="1">
    <location>
        <begin position="79"/>
        <end position="204"/>
    </location>
</feature>
<evidence type="ECO:0000313" key="3">
    <source>
        <dbReference type="Proteomes" id="UP000307440"/>
    </source>
</evidence>
<protein>
    <submittedName>
        <fullName evidence="2">Uncharacterized protein</fullName>
    </submittedName>
</protein>
<dbReference type="AlphaFoldDB" id="A0A5C3L0U6"/>
<keyword evidence="3" id="KW-1185">Reference proteome</keyword>
<organism evidence="2 3">
    <name type="scientific">Coprinopsis marcescibilis</name>
    <name type="common">Agaric fungus</name>
    <name type="synonym">Psathyrella marcescibilis</name>
    <dbReference type="NCBI Taxonomy" id="230819"/>
    <lineage>
        <taxon>Eukaryota</taxon>
        <taxon>Fungi</taxon>
        <taxon>Dikarya</taxon>
        <taxon>Basidiomycota</taxon>
        <taxon>Agaricomycotina</taxon>
        <taxon>Agaricomycetes</taxon>
        <taxon>Agaricomycetidae</taxon>
        <taxon>Agaricales</taxon>
        <taxon>Agaricineae</taxon>
        <taxon>Psathyrellaceae</taxon>
        <taxon>Coprinopsis</taxon>
    </lineage>
</organism>
<sequence>MSSTFTPSNAIDLSKEKQWAGDIGLLDWDSTSIVFTKRSLIEFLKYTGTTVDTNFGNISKLPKYAKFGKLSAEIPIASAQQQPESNAAAEQDAFKPSRRVRTAPGGDHTDIFAADDEGALAAAPPAPADRKPPPPAPQPVYEDPEHQGIAFTSSVKPSRRVREQPGGKDSLSNIFGGPGDEPEFKPTRRVRDAPGGRDNISGLF</sequence>
<evidence type="ECO:0000313" key="2">
    <source>
        <dbReference type="EMBL" id="TFK26397.1"/>
    </source>
</evidence>
<name>A0A5C3L0U6_COPMA</name>
<dbReference type="OrthoDB" id="4062651at2759"/>
<dbReference type="EMBL" id="ML210175">
    <property type="protein sequence ID" value="TFK26397.1"/>
    <property type="molecule type" value="Genomic_DNA"/>
</dbReference>
<feature type="compositionally biased region" description="Basic and acidic residues" evidence="1">
    <location>
        <begin position="182"/>
        <end position="195"/>
    </location>
</feature>
<dbReference type="Proteomes" id="UP000307440">
    <property type="component" value="Unassembled WGS sequence"/>
</dbReference>
<gene>
    <name evidence="2" type="ORF">FA15DRAFT_667489</name>
</gene>